<dbReference type="EMBL" id="ML208281">
    <property type="protein sequence ID" value="TFK72806.1"/>
    <property type="molecule type" value="Genomic_DNA"/>
</dbReference>
<gene>
    <name evidence="1" type="ORF">BDN72DRAFT_282383</name>
</gene>
<evidence type="ECO:0000313" key="2">
    <source>
        <dbReference type="Proteomes" id="UP000308600"/>
    </source>
</evidence>
<organism evidence="1 2">
    <name type="scientific">Pluteus cervinus</name>
    <dbReference type="NCBI Taxonomy" id="181527"/>
    <lineage>
        <taxon>Eukaryota</taxon>
        <taxon>Fungi</taxon>
        <taxon>Dikarya</taxon>
        <taxon>Basidiomycota</taxon>
        <taxon>Agaricomycotina</taxon>
        <taxon>Agaricomycetes</taxon>
        <taxon>Agaricomycetidae</taxon>
        <taxon>Agaricales</taxon>
        <taxon>Pluteineae</taxon>
        <taxon>Pluteaceae</taxon>
        <taxon>Pluteus</taxon>
    </lineage>
</organism>
<name>A0ACD3B4I4_9AGAR</name>
<reference evidence="1 2" key="1">
    <citation type="journal article" date="2019" name="Nat. Ecol. Evol.">
        <title>Megaphylogeny resolves global patterns of mushroom evolution.</title>
        <authorList>
            <person name="Varga T."/>
            <person name="Krizsan K."/>
            <person name="Foldi C."/>
            <person name="Dima B."/>
            <person name="Sanchez-Garcia M."/>
            <person name="Sanchez-Ramirez S."/>
            <person name="Szollosi G.J."/>
            <person name="Szarkandi J.G."/>
            <person name="Papp V."/>
            <person name="Albert L."/>
            <person name="Andreopoulos W."/>
            <person name="Angelini C."/>
            <person name="Antonin V."/>
            <person name="Barry K.W."/>
            <person name="Bougher N.L."/>
            <person name="Buchanan P."/>
            <person name="Buyck B."/>
            <person name="Bense V."/>
            <person name="Catcheside P."/>
            <person name="Chovatia M."/>
            <person name="Cooper J."/>
            <person name="Damon W."/>
            <person name="Desjardin D."/>
            <person name="Finy P."/>
            <person name="Geml J."/>
            <person name="Haridas S."/>
            <person name="Hughes K."/>
            <person name="Justo A."/>
            <person name="Karasinski D."/>
            <person name="Kautmanova I."/>
            <person name="Kiss B."/>
            <person name="Kocsube S."/>
            <person name="Kotiranta H."/>
            <person name="LaButti K.M."/>
            <person name="Lechner B.E."/>
            <person name="Liimatainen K."/>
            <person name="Lipzen A."/>
            <person name="Lukacs Z."/>
            <person name="Mihaltcheva S."/>
            <person name="Morgado L.N."/>
            <person name="Niskanen T."/>
            <person name="Noordeloos M.E."/>
            <person name="Ohm R.A."/>
            <person name="Ortiz-Santana B."/>
            <person name="Ovrebo C."/>
            <person name="Racz N."/>
            <person name="Riley R."/>
            <person name="Savchenko A."/>
            <person name="Shiryaev A."/>
            <person name="Soop K."/>
            <person name="Spirin V."/>
            <person name="Szebenyi C."/>
            <person name="Tomsovsky M."/>
            <person name="Tulloss R.E."/>
            <person name="Uehling J."/>
            <person name="Grigoriev I.V."/>
            <person name="Vagvolgyi C."/>
            <person name="Papp T."/>
            <person name="Martin F.M."/>
            <person name="Miettinen O."/>
            <person name="Hibbett D.S."/>
            <person name="Nagy L.G."/>
        </authorList>
    </citation>
    <scope>NUCLEOTIDE SEQUENCE [LARGE SCALE GENOMIC DNA]</scope>
    <source>
        <strain evidence="1 2">NL-1719</strain>
    </source>
</reference>
<accession>A0ACD3B4I4</accession>
<evidence type="ECO:0000313" key="1">
    <source>
        <dbReference type="EMBL" id="TFK72806.1"/>
    </source>
</evidence>
<sequence length="965" mass="107745">MLHYNVSYLHYYCNTARSPPFLDLAIKSLYAVRAFAQDRCNVNFPLAKFCRFLFIRSALLEGTGPFVDDAFNTLRELGGMILEEGDEDLTQLLSCAFHVLGKQQRLDYADIALQVLPPALCALATRTSGPRSREVLELSLTASDAFSAFPGFSERKEMRSISDVILPLISIYHPEEYGALLIQRTTLYAEYYRQIGHQDCNSDWVTATIEQTRAYLVKHENLKTKERALLKSFFGAATIFFCDWIPRSDNSGLVTKFTRLFTFLTWAIPYVELKLHTEGALLFTLQCVKAYGMMHMLLRFLRLLHLDHADGNRGQVMKEFVQVIYGGAVELEGNDIKFLEEQMLYTGDRIAPKLFTLVHGITKGTTYTLETLVRCCSSPTNIQEEMVRATRKMEAIVEYSISTEPHDEITLLRVIFAASVARGLSLPIAVKAYQYFMSSAELWAFTMLPLYGRQLDANKPVLIASDAISYALESNHHDLALEWVDQCLSIVWGQILHLQSSFAQVALVKPEVAKDLAEIASQLIDSQTIETGSMTTEQVVHHFGCALRWENAIKSARKLPGLDRFLKPKTFSEIQAAVDALGGPVAYFNINRYSCDALCVLPGLGEMVHIPLPGLRLREVDAIASGFRRLIRGTGREEVSLERIGKLVKNPTGSDRHLKSYVPFPTVLAYLWDKVVKPVLQGLAIHVRVSPTLPIILLTTHYQRAESKSVDDLPRIWWCPSGPLSMLPLHAAGHYSDSAAENILDYVVSSYIPSASIISHITRPESPTPLLQFLVVADPEGCGLPGTQRDLDVVRKYVVDAPLTELVGKSATPGKVVEELKAATWVHFACHGAQDVYPARSALILANRTRLKITELTKLSLPQAQFAFLAACQTAKGTAQTSNESAHLTGGMLVAGYRSVIGTMWRISDYYAPDIADRFYAKMFEGSQVPDYKRAAFALHDAVKTLRRDKNLDFVDWVPFIHAGA</sequence>
<keyword evidence="2" id="KW-1185">Reference proteome</keyword>
<dbReference type="Proteomes" id="UP000308600">
    <property type="component" value="Unassembled WGS sequence"/>
</dbReference>
<proteinExistence type="predicted"/>
<protein>
    <submittedName>
        <fullName evidence="1">Uncharacterized protein</fullName>
    </submittedName>
</protein>